<dbReference type="PANTHER" id="PTHR33055">
    <property type="entry name" value="TRANSPOSASE FOR INSERTION SEQUENCE ELEMENT IS1111A"/>
    <property type="match status" value="1"/>
</dbReference>
<comment type="caution">
    <text evidence="3">The sequence shown here is derived from an EMBL/GenBank/DDBJ whole genome shotgun (WGS) entry which is preliminary data.</text>
</comment>
<evidence type="ECO:0000259" key="2">
    <source>
        <dbReference type="Pfam" id="PF02371"/>
    </source>
</evidence>
<sequence length="314" mass="34650">MTESFIGIDVSKATLDVAIFPSDEEVSVPNNEAGCRDLVVMFKSIQPKLIVLEATGGLQNLVAAMLIAAELPVVIINPRQLRDFAKATGQLAKTDRIDAKMIARFGEAIKPEPRPFKDDSNQALTALITRRRQIIDMITAEKNRLGSSHVSVKKDIKETIAWLEKRLAEIDKELSSTISQNEIWKGKVELLTTCKGIGPVVSTTLVCSLPELGTLNRHKISALVGVCPFNRDSGTMRGKRAIFGGRATVRAMLYMATLSAIKSNSAIKDFYDRLTKAGKLHKVAMVACMRKLLTVLNTMLKNMVPWDPNFMQHT</sequence>
<feature type="domain" description="Transposase IS116/IS110/IS902 C-terminal" evidence="2">
    <location>
        <begin position="189"/>
        <end position="271"/>
    </location>
</feature>
<organism evidence="3 4">
    <name type="scientific">Pelotalea chapellei</name>
    <dbReference type="NCBI Taxonomy" id="44671"/>
    <lineage>
        <taxon>Bacteria</taxon>
        <taxon>Pseudomonadati</taxon>
        <taxon>Thermodesulfobacteriota</taxon>
        <taxon>Desulfuromonadia</taxon>
        <taxon>Geobacterales</taxon>
        <taxon>Geobacteraceae</taxon>
        <taxon>Pelotalea</taxon>
    </lineage>
</organism>
<dbReference type="RefSeq" id="WP_214301719.1">
    <property type="nucleotide sequence ID" value="NZ_JAHDYS010000038.1"/>
</dbReference>
<dbReference type="Pfam" id="PF01548">
    <property type="entry name" value="DEDD_Tnp_IS110"/>
    <property type="match status" value="1"/>
</dbReference>
<evidence type="ECO:0000313" key="3">
    <source>
        <dbReference type="EMBL" id="MBT1073635.1"/>
    </source>
</evidence>
<dbReference type="InterPro" id="IPR002525">
    <property type="entry name" value="Transp_IS110-like_N"/>
</dbReference>
<name>A0ABS5UD52_9BACT</name>
<dbReference type="Proteomes" id="UP000784128">
    <property type="component" value="Unassembled WGS sequence"/>
</dbReference>
<proteinExistence type="predicted"/>
<evidence type="ECO:0000313" key="4">
    <source>
        <dbReference type="Proteomes" id="UP000784128"/>
    </source>
</evidence>
<dbReference type="InterPro" id="IPR003346">
    <property type="entry name" value="Transposase_20"/>
</dbReference>
<dbReference type="EMBL" id="JAHDYS010000038">
    <property type="protein sequence ID" value="MBT1073635.1"/>
    <property type="molecule type" value="Genomic_DNA"/>
</dbReference>
<dbReference type="NCBIfam" id="NF033542">
    <property type="entry name" value="transpos_IS110"/>
    <property type="match status" value="1"/>
</dbReference>
<gene>
    <name evidence="3" type="ORF">KJB30_17810</name>
</gene>
<dbReference type="Pfam" id="PF02371">
    <property type="entry name" value="Transposase_20"/>
    <property type="match status" value="1"/>
</dbReference>
<feature type="domain" description="Transposase IS110-like N-terminal" evidence="1">
    <location>
        <begin position="6"/>
        <end position="145"/>
    </location>
</feature>
<evidence type="ECO:0000259" key="1">
    <source>
        <dbReference type="Pfam" id="PF01548"/>
    </source>
</evidence>
<keyword evidence="4" id="KW-1185">Reference proteome</keyword>
<dbReference type="PANTHER" id="PTHR33055:SF13">
    <property type="entry name" value="TRANSPOSASE"/>
    <property type="match status" value="1"/>
</dbReference>
<protein>
    <submittedName>
        <fullName evidence="3">IS110 family transposase</fullName>
    </submittedName>
</protein>
<dbReference type="InterPro" id="IPR047650">
    <property type="entry name" value="Transpos_IS110"/>
</dbReference>
<accession>A0ABS5UD52</accession>
<reference evidence="3 4" key="1">
    <citation type="submission" date="2021-05" db="EMBL/GenBank/DDBJ databases">
        <title>The draft genome of Geobacter chapellei DSM 13688.</title>
        <authorList>
            <person name="Xu Z."/>
            <person name="Masuda Y."/>
            <person name="Itoh H."/>
            <person name="Senoo K."/>
        </authorList>
    </citation>
    <scope>NUCLEOTIDE SEQUENCE [LARGE SCALE GENOMIC DNA]</scope>
    <source>
        <strain evidence="3 4">DSM 13688</strain>
    </source>
</reference>